<dbReference type="Gene3D" id="2.170.150.80">
    <property type="entry name" value="NAC domain"/>
    <property type="match status" value="1"/>
</dbReference>
<protein>
    <recommendedName>
        <fullName evidence="7">NAC domain-containing protein</fullName>
    </recommendedName>
</protein>
<proteinExistence type="predicted"/>
<evidence type="ECO:0000313" key="9">
    <source>
        <dbReference type="Proteomes" id="UP000032180"/>
    </source>
</evidence>
<dbReference type="PROSITE" id="PS51005">
    <property type="entry name" value="NAC"/>
    <property type="match status" value="1"/>
</dbReference>
<keyword evidence="5" id="KW-0539">Nucleus</keyword>
<evidence type="ECO:0000256" key="4">
    <source>
        <dbReference type="ARBA" id="ARBA00023163"/>
    </source>
</evidence>
<accession>A0A0D9WBQ2</accession>
<reference evidence="8" key="3">
    <citation type="submission" date="2015-04" db="UniProtKB">
        <authorList>
            <consortium name="EnsemblPlants"/>
        </authorList>
    </citation>
    <scope>IDENTIFICATION</scope>
</reference>
<keyword evidence="2" id="KW-0805">Transcription regulation</keyword>
<feature type="compositionally biased region" description="Acidic residues" evidence="6">
    <location>
        <begin position="144"/>
        <end position="157"/>
    </location>
</feature>
<keyword evidence="3" id="KW-0238">DNA-binding</keyword>
<dbReference type="AlphaFoldDB" id="A0A0D9WBQ2"/>
<dbReference type="HOGENOM" id="CLU_035664_10_0_1"/>
<evidence type="ECO:0000313" key="8">
    <source>
        <dbReference type="EnsemblPlants" id="LPERR05G00120.1"/>
    </source>
</evidence>
<evidence type="ECO:0000256" key="6">
    <source>
        <dbReference type="SAM" id="MobiDB-lite"/>
    </source>
</evidence>
<organism evidence="8 9">
    <name type="scientific">Leersia perrieri</name>
    <dbReference type="NCBI Taxonomy" id="77586"/>
    <lineage>
        <taxon>Eukaryota</taxon>
        <taxon>Viridiplantae</taxon>
        <taxon>Streptophyta</taxon>
        <taxon>Embryophyta</taxon>
        <taxon>Tracheophyta</taxon>
        <taxon>Spermatophyta</taxon>
        <taxon>Magnoliopsida</taxon>
        <taxon>Liliopsida</taxon>
        <taxon>Poales</taxon>
        <taxon>Poaceae</taxon>
        <taxon>BOP clade</taxon>
        <taxon>Oryzoideae</taxon>
        <taxon>Oryzeae</taxon>
        <taxon>Oryzinae</taxon>
        <taxon>Leersia</taxon>
    </lineage>
</organism>
<dbReference type="GO" id="GO:0006355">
    <property type="term" value="P:regulation of DNA-templated transcription"/>
    <property type="evidence" value="ECO:0007669"/>
    <property type="project" value="InterPro"/>
</dbReference>
<reference evidence="9" key="2">
    <citation type="submission" date="2013-12" db="EMBL/GenBank/DDBJ databases">
        <authorList>
            <person name="Yu Y."/>
            <person name="Lee S."/>
            <person name="de Baynast K."/>
            <person name="Wissotski M."/>
            <person name="Liu L."/>
            <person name="Talag J."/>
            <person name="Goicoechea J."/>
            <person name="Angelova A."/>
            <person name="Jetty R."/>
            <person name="Kudrna D."/>
            <person name="Golser W."/>
            <person name="Rivera L."/>
            <person name="Zhang J."/>
            <person name="Wing R."/>
        </authorList>
    </citation>
    <scope>NUCLEOTIDE SEQUENCE</scope>
</reference>
<keyword evidence="4" id="KW-0804">Transcription</keyword>
<evidence type="ECO:0000256" key="1">
    <source>
        <dbReference type="ARBA" id="ARBA00004123"/>
    </source>
</evidence>
<feature type="region of interest" description="Disordered" evidence="6">
    <location>
        <begin position="144"/>
        <end position="164"/>
    </location>
</feature>
<evidence type="ECO:0000256" key="2">
    <source>
        <dbReference type="ARBA" id="ARBA00023015"/>
    </source>
</evidence>
<dbReference type="Pfam" id="PF02365">
    <property type="entry name" value="NAM"/>
    <property type="match status" value="1"/>
</dbReference>
<comment type="subcellular location">
    <subcellularLocation>
        <location evidence="1">Nucleus</location>
    </subcellularLocation>
</comment>
<dbReference type="EnsemblPlants" id="LPERR05G00120.1">
    <property type="protein sequence ID" value="LPERR05G00120.1"/>
    <property type="gene ID" value="LPERR05G00120"/>
</dbReference>
<name>A0A0D9WBQ2_9ORYZ</name>
<evidence type="ECO:0000256" key="3">
    <source>
        <dbReference type="ARBA" id="ARBA00023125"/>
    </source>
</evidence>
<dbReference type="GO" id="GO:0005634">
    <property type="term" value="C:nucleus"/>
    <property type="evidence" value="ECO:0007669"/>
    <property type="project" value="UniProtKB-SubCell"/>
</dbReference>
<dbReference type="InterPro" id="IPR003441">
    <property type="entry name" value="NAC-dom"/>
</dbReference>
<dbReference type="Proteomes" id="UP000032180">
    <property type="component" value="Chromosome 5"/>
</dbReference>
<dbReference type="GO" id="GO:0003677">
    <property type="term" value="F:DNA binding"/>
    <property type="evidence" value="ECO:0007669"/>
    <property type="project" value="UniProtKB-KW"/>
</dbReference>
<keyword evidence="9" id="KW-1185">Reference proteome</keyword>
<feature type="domain" description="NAC" evidence="7">
    <location>
        <begin position="1"/>
        <end position="94"/>
    </location>
</feature>
<dbReference type="SUPFAM" id="SSF101941">
    <property type="entry name" value="NAC domain"/>
    <property type="match status" value="1"/>
</dbReference>
<dbReference type="InterPro" id="IPR036093">
    <property type="entry name" value="NAC_dom_sf"/>
</dbReference>
<sequence>MPAAQVAQSNRMTSSGSWNPIGTNKNIFDVGNHEVPIAVKRVFVFYLGHLPLTTKTSWVMHEYCLTNPPRVAVPSSSIDPIPSEEMVLCKISNKDLPEPPILHRDILQFPPSGLYDVAYSPILDLEPLEMEYLDVDIGDIDDDVTTDDSSDLDEEDINQNTTTT</sequence>
<dbReference type="Gramene" id="LPERR05G00120.1">
    <property type="protein sequence ID" value="LPERR05G00120.1"/>
    <property type="gene ID" value="LPERR05G00120"/>
</dbReference>
<dbReference type="STRING" id="77586.A0A0D9WBQ2"/>
<reference evidence="8 9" key="1">
    <citation type="submission" date="2012-08" db="EMBL/GenBank/DDBJ databases">
        <title>Oryza genome evolution.</title>
        <authorList>
            <person name="Wing R.A."/>
        </authorList>
    </citation>
    <scope>NUCLEOTIDE SEQUENCE</scope>
</reference>
<dbReference type="PANTHER" id="PTHR31989">
    <property type="entry name" value="NAC DOMAIN-CONTAINING PROTEIN 82-RELATED"/>
    <property type="match status" value="1"/>
</dbReference>
<evidence type="ECO:0000259" key="7">
    <source>
        <dbReference type="PROSITE" id="PS51005"/>
    </source>
</evidence>
<evidence type="ECO:0000256" key="5">
    <source>
        <dbReference type="ARBA" id="ARBA00023242"/>
    </source>
</evidence>